<name>P71098_BACTI</name>
<reference evidence="4" key="1">
    <citation type="submission" date="1996-08" db="EMBL/GenBank/DDBJ databases">
        <title>Plasmid pTX14-1 from Bacillus thuringiensis subsp. israelensis: complete sequence.</title>
        <authorList>
            <person name="Andrup L."/>
            <person name="Jensen G.B."/>
            <person name="Wilcks A."/>
            <person name="Smidt L."/>
        </authorList>
    </citation>
    <scope>NUCLEOTIDE SEQUENCE</scope>
    <source>
        <plasmid evidence="4">pTX14-1</plasmid>
    </source>
</reference>
<evidence type="ECO:0000256" key="1">
    <source>
        <dbReference type="ARBA" id="ARBA00010657"/>
    </source>
</evidence>
<keyword evidence="4" id="KW-0614">Plasmid</keyword>
<sequence length="433" mass="51705">MGMSMSVSLKKATNKTNIKHNNREMNEKEKERNSHIDQSRSHENKYLVQKDVKDLYEKEFGEVLEKYNAKQKRNDRKIDDYYKHIQSSKKTSLQQEMIVQVGDMKDFNYRADYEKANEILLDWFKDFEKRNPNLKVYNAVIHNDEASPHMHLNFVPVASGYKRGLEKQVSFDRAITQQDATLDKTRPFDDWREKEVQLLEKALKERGIERKLVGTNEYKDVNEYKEKKDLEREIRWLEGEVAKKKDELVKVSEHVPEKKMNLRSKKKEVKTEVKPKFIGKPEIIEKETGNYVYTPKQVTYLEDLVSAAVTVKKDYERLQTTDLVQENKNFREEVYQKTKENEQLKKELVSATLEISSLKGDIHYLKAHIRDLQMNIRVLYENTKKVFKEQFKTFRGLIKNELDMKGVDNQFEREHEREKKREVSRSRGYDMER</sequence>
<comment type="similarity">
    <text evidence="1">Belongs to the plasmid mobilization pre family.</text>
</comment>
<dbReference type="GO" id="GO:0003677">
    <property type="term" value="F:DNA binding"/>
    <property type="evidence" value="ECO:0007669"/>
    <property type="project" value="InterPro"/>
</dbReference>
<evidence type="ECO:0000256" key="2">
    <source>
        <dbReference type="SAM" id="Coils"/>
    </source>
</evidence>
<evidence type="ECO:0000313" key="4">
    <source>
        <dbReference type="EMBL" id="AAB16962.1"/>
    </source>
</evidence>
<keyword evidence="2" id="KW-0175">Coiled coil</keyword>
<dbReference type="GO" id="GO:0006310">
    <property type="term" value="P:DNA recombination"/>
    <property type="evidence" value="ECO:0007669"/>
    <property type="project" value="InterPro"/>
</dbReference>
<dbReference type="Gene3D" id="3.30.930.30">
    <property type="match status" value="1"/>
</dbReference>
<feature type="compositionally biased region" description="Basic and acidic residues" evidence="3">
    <location>
        <begin position="21"/>
        <end position="44"/>
    </location>
</feature>
<dbReference type="CDD" id="cd17242">
    <property type="entry name" value="MobM_relaxase"/>
    <property type="match status" value="1"/>
</dbReference>
<proteinExistence type="inferred from homology"/>
<evidence type="ECO:0000256" key="3">
    <source>
        <dbReference type="SAM" id="MobiDB-lite"/>
    </source>
</evidence>
<protein>
    <submittedName>
        <fullName evidence="4">MOB protein</fullName>
    </submittedName>
</protein>
<feature type="region of interest" description="Disordered" evidence="3">
    <location>
        <begin position="1"/>
        <end position="44"/>
    </location>
</feature>
<organism evidence="4">
    <name type="scientific">Bacillus thuringiensis subsp. israelensis</name>
    <dbReference type="NCBI Taxonomy" id="1430"/>
    <lineage>
        <taxon>Bacteria</taxon>
        <taxon>Bacillati</taxon>
        <taxon>Bacillota</taxon>
        <taxon>Bacilli</taxon>
        <taxon>Bacillales</taxon>
        <taxon>Bacillaceae</taxon>
        <taxon>Bacillus</taxon>
        <taxon>Bacillus cereus group</taxon>
    </lineage>
</organism>
<dbReference type="AlphaFoldDB" id="P71098"/>
<gene>
    <name evidence="4" type="primary">MOB</name>
</gene>
<dbReference type="EMBL" id="U67921">
    <property type="protein sequence ID" value="AAB16962.1"/>
    <property type="molecule type" value="Genomic_DNA"/>
</dbReference>
<accession>P71098</accession>
<feature type="coiled-coil region" evidence="2">
    <location>
        <begin position="327"/>
        <end position="361"/>
    </location>
</feature>
<dbReference type="InterPro" id="IPR001668">
    <property type="entry name" value="Mob_Pre"/>
</dbReference>
<feature type="region of interest" description="Disordered" evidence="3">
    <location>
        <begin position="412"/>
        <end position="433"/>
    </location>
</feature>
<dbReference type="Pfam" id="PF01076">
    <property type="entry name" value="Mob_Pre"/>
    <property type="match status" value="1"/>
</dbReference>
<geneLocation type="plasmid" evidence="4">
    <name>pTX14-1</name>
</geneLocation>